<organism evidence="2 3">
    <name type="scientific">Phocoenobacter skyensis</name>
    <dbReference type="NCBI Taxonomy" id="97481"/>
    <lineage>
        <taxon>Bacteria</taxon>
        <taxon>Pseudomonadati</taxon>
        <taxon>Pseudomonadota</taxon>
        <taxon>Gammaproteobacteria</taxon>
        <taxon>Pasteurellales</taxon>
        <taxon>Pasteurellaceae</taxon>
        <taxon>Phocoenobacter</taxon>
    </lineage>
</organism>
<protein>
    <submittedName>
        <fullName evidence="1">DUF1889 family protein</fullName>
    </submittedName>
</protein>
<accession>A0A1H7WMX0</accession>
<dbReference type="Gene3D" id="1.20.1290.30">
    <property type="match status" value="1"/>
</dbReference>
<evidence type="ECO:0000313" key="4">
    <source>
        <dbReference type="Proteomes" id="UP001224812"/>
    </source>
</evidence>
<dbReference type="STRING" id="97481.SAMN05444853_10924"/>
<evidence type="ECO:0000313" key="2">
    <source>
        <dbReference type="EMBL" id="SEM22863.1"/>
    </source>
</evidence>
<reference evidence="3" key="1">
    <citation type="submission" date="2016-10" db="EMBL/GenBank/DDBJ databases">
        <authorList>
            <person name="Varghese N."/>
            <person name="Submissions S."/>
        </authorList>
    </citation>
    <scope>NUCLEOTIDE SEQUENCE [LARGE SCALE GENOMIC DNA]</scope>
    <source>
        <strain evidence="3">DSM 24204</strain>
    </source>
</reference>
<dbReference type="InterPro" id="IPR037210">
    <property type="entry name" value="YoaC-like_sf"/>
</dbReference>
<dbReference type="AlphaFoldDB" id="A0A1H7WMX0"/>
<sequence length="101" mass="11417">MNLILEKSLDILSSVVNVSTGLAHPLDESKAKELFKALYKYGVPLKVDEVYSLAIERSWSDHHAKELSKIAEKIGNGRRVQIKYPRNWGEITVKRIIAELG</sequence>
<dbReference type="EMBL" id="FOBN01000009">
    <property type="protein sequence ID" value="SEM22863.1"/>
    <property type="molecule type" value="Genomic_DNA"/>
</dbReference>
<dbReference type="Proteomes" id="UP000198883">
    <property type="component" value="Unassembled WGS sequence"/>
</dbReference>
<name>A0A1H7WMX0_9PAST</name>
<evidence type="ECO:0000313" key="1">
    <source>
        <dbReference type="EMBL" id="MDP8084923.1"/>
    </source>
</evidence>
<gene>
    <name evidence="1" type="ORF">QJT92_03120</name>
    <name evidence="2" type="ORF">SAMN05444853_10924</name>
</gene>
<dbReference type="RefSeq" id="WP_090921378.1">
    <property type="nucleotide sequence ID" value="NZ_CP016180.1"/>
</dbReference>
<evidence type="ECO:0000313" key="3">
    <source>
        <dbReference type="Proteomes" id="UP000198883"/>
    </source>
</evidence>
<dbReference type="Proteomes" id="UP001224812">
    <property type="component" value="Unassembled WGS sequence"/>
</dbReference>
<dbReference type="SUPFAM" id="SSF140670">
    <property type="entry name" value="YoaC-like"/>
    <property type="match status" value="1"/>
</dbReference>
<dbReference type="Pfam" id="PF08986">
    <property type="entry name" value="DUF1889"/>
    <property type="match status" value="1"/>
</dbReference>
<reference evidence="1 4" key="3">
    <citation type="journal article" date="2023" name="Front. Microbiol.">
        <title>Phylogeography and host specificity of Pasteurellaceae pathogenic to sea-farmed fish in the north-east Atlantic.</title>
        <authorList>
            <person name="Gulla S."/>
            <person name="Colquhoun D.J."/>
            <person name="Olsen A.B."/>
            <person name="Spilsberg B."/>
            <person name="Lagesen K."/>
            <person name="Aakesson C.P."/>
            <person name="Strom S."/>
            <person name="Manji F."/>
            <person name="Birkbeck T.H."/>
            <person name="Nilsen H.K."/>
        </authorList>
    </citation>
    <scope>NUCLEOTIDE SEQUENCE [LARGE SCALE GENOMIC DNA]</scope>
    <source>
        <strain evidence="1 4">VIO11850</strain>
    </source>
</reference>
<proteinExistence type="predicted"/>
<dbReference type="EMBL" id="JASAVS010000004">
    <property type="protein sequence ID" value="MDP8084923.1"/>
    <property type="molecule type" value="Genomic_DNA"/>
</dbReference>
<reference evidence="2" key="2">
    <citation type="submission" date="2016-10" db="EMBL/GenBank/DDBJ databases">
        <authorList>
            <person name="de Groot N.N."/>
        </authorList>
    </citation>
    <scope>NUCLEOTIDE SEQUENCE [LARGE SCALE GENOMIC DNA]</scope>
    <source>
        <strain evidence="2">DSM 24204</strain>
    </source>
</reference>
<dbReference type="InterPro" id="IPR015079">
    <property type="entry name" value="DUF1889"/>
</dbReference>
<keyword evidence="4" id="KW-1185">Reference proteome</keyword>
<dbReference type="GeneID" id="83545494"/>